<evidence type="ECO:0000313" key="3">
    <source>
        <dbReference type="WBParaSite" id="nRc.2.0.1.t41074-RA"/>
    </source>
</evidence>
<dbReference type="Proteomes" id="UP000887565">
    <property type="component" value="Unplaced"/>
</dbReference>
<feature type="domain" description="MGAT4 A/B/C C-terminal" evidence="1">
    <location>
        <begin position="11"/>
        <end position="114"/>
    </location>
</feature>
<protein>
    <recommendedName>
        <fullName evidence="1">MGAT4 A/B/C C-terminal domain-containing protein</fullName>
    </recommendedName>
</protein>
<evidence type="ECO:0000259" key="1">
    <source>
        <dbReference type="Pfam" id="PF23524"/>
    </source>
</evidence>
<evidence type="ECO:0000313" key="2">
    <source>
        <dbReference type="Proteomes" id="UP000887565"/>
    </source>
</evidence>
<dbReference type="AlphaFoldDB" id="A0A915KRH1"/>
<keyword evidence="2" id="KW-1185">Reference proteome</keyword>
<dbReference type="InterPro" id="IPR056576">
    <property type="entry name" value="MGAT4_A/B/C_C"/>
</dbReference>
<accession>A0A915KRH1</accession>
<organism evidence="2 3">
    <name type="scientific">Romanomermis culicivorax</name>
    <name type="common">Nematode worm</name>
    <dbReference type="NCBI Taxonomy" id="13658"/>
    <lineage>
        <taxon>Eukaryota</taxon>
        <taxon>Metazoa</taxon>
        <taxon>Ecdysozoa</taxon>
        <taxon>Nematoda</taxon>
        <taxon>Enoplea</taxon>
        <taxon>Dorylaimia</taxon>
        <taxon>Mermithida</taxon>
        <taxon>Mermithoidea</taxon>
        <taxon>Mermithidae</taxon>
        <taxon>Romanomermis</taxon>
    </lineage>
</organism>
<dbReference type="Pfam" id="PF23524">
    <property type="entry name" value="MGAT4A_C"/>
    <property type="match status" value="1"/>
</dbReference>
<name>A0A915KRH1_ROMCU</name>
<proteinExistence type="predicted"/>
<reference evidence="3" key="1">
    <citation type="submission" date="2022-11" db="UniProtKB">
        <authorList>
            <consortium name="WormBaseParasite"/>
        </authorList>
    </citation>
    <scope>IDENTIFICATION</scope>
</reference>
<sequence>ILQTVFRSLRLIPQPGDWAIFNFTPPIRLDGFTLRSGNAEHPDDMFYNTSVELAPANRIAGGAELTRQNYPITDDGFYVVGWFSPTGLVQMENFSLTTPIASLRLVVHAESVNWESNFEANLNISHTWTTKCQKIKFTEDVRKKKKIRRATENLEISNQQERLFFRS</sequence>
<dbReference type="WBParaSite" id="nRc.2.0.1.t41074-RA">
    <property type="protein sequence ID" value="nRc.2.0.1.t41074-RA"/>
    <property type="gene ID" value="nRc.2.0.1.g41074"/>
</dbReference>